<organism evidence="1 2">
    <name type="scientific">Pleurodeles waltl</name>
    <name type="common">Iberian ribbed newt</name>
    <dbReference type="NCBI Taxonomy" id="8319"/>
    <lineage>
        <taxon>Eukaryota</taxon>
        <taxon>Metazoa</taxon>
        <taxon>Chordata</taxon>
        <taxon>Craniata</taxon>
        <taxon>Vertebrata</taxon>
        <taxon>Euteleostomi</taxon>
        <taxon>Amphibia</taxon>
        <taxon>Batrachia</taxon>
        <taxon>Caudata</taxon>
        <taxon>Salamandroidea</taxon>
        <taxon>Salamandridae</taxon>
        <taxon>Pleurodelinae</taxon>
        <taxon>Pleurodeles</taxon>
    </lineage>
</organism>
<reference evidence="1" key="1">
    <citation type="journal article" date="2022" name="bioRxiv">
        <title>Sequencing and chromosome-scale assembly of the giantPleurodeles waltlgenome.</title>
        <authorList>
            <person name="Brown T."/>
            <person name="Elewa A."/>
            <person name="Iarovenko S."/>
            <person name="Subramanian E."/>
            <person name="Araus A.J."/>
            <person name="Petzold A."/>
            <person name="Susuki M."/>
            <person name="Suzuki K.-i.T."/>
            <person name="Hayashi T."/>
            <person name="Toyoda A."/>
            <person name="Oliveira C."/>
            <person name="Osipova E."/>
            <person name="Leigh N.D."/>
            <person name="Simon A."/>
            <person name="Yun M.H."/>
        </authorList>
    </citation>
    <scope>NUCLEOTIDE SEQUENCE</scope>
    <source>
        <strain evidence="1">20211129_DDA</strain>
        <tissue evidence="1">Liver</tissue>
    </source>
</reference>
<name>A0AAV7L213_PLEWA</name>
<protein>
    <submittedName>
        <fullName evidence="1">Uncharacterized protein</fullName>
    </submittedName>
</protein>
<gene>
    <name evidence="1" type="ORF">NDU88_002708</name>
</gene>
<comment type="caution">
    <text evidence="1">The sequence shown here is derived from an EMBL/GenBank/DDBJ whole genome shotgun (WGS) entry which is preliminary data.</text>
</comment>
<sequence>MLIVWGSLHLKWRARPASSGGEWREACSGGRSGVWPSCRRPGEEAGDRLSGVAERWQQEEPPACVAAAGYGGKEVPVGPGGWGCGAVTQQAGEQQVTVLCRGLRDSLCGTEKRRCLPQLPGREADDCQT</sequence>
<proteinExistence type="predicted"/>
<accession>A0AAV7L213</accession>
<dbReference type="Proteomes" id="UP001066276">
    <property type="component" value="Chromosome 12"/>
</dbReference>
<dbReference type="AlphaFoldDB" id="A0AAV7L213"/>
<evidence type="ECO:0000313" key="2">
    <source>
        <dbReference type="Proteomes" id="UP001066276"/>
    </source>
</evidence>
<evidence type="ECO:0000313" key="1">
    <source>
        <dbReference type="EMBL" id="KAJ1082543.1"/>
    </source>
</evidence>
<dbReference type="EMBL" id="JANPWB010000016">
    <property type="protein sequence ID" value="KAJ1082543.1"/>
    <property type="molecule type" value="Genomic_DNA"/>
</dbReference>
<keyword evidence="2" id="KW-1185">Reference proteome</keyword>